<feature type="domain" description="GATOR2 complex protein MIO zinc-ribbon like" evidence="3">
    <location>
        <begin position="269"/>
        <end position="312"/>
    </location>
</feature>
<keyword evidence="1" id="KW-0853">WD repeat</keyword>
<dbReference type="CDD" id="cd16691">
    <property type="entry name" value="mRING-H2-C3H3C2_Mio"/>
    <property type="match status" value="1"/>
</dbReference>
<evidence type="ECO:0000259" key="3">
    <source>
        <dbReference type="Pfam" id="PF17034"/>
    </source>
</evidence>
<dbReference type="Proteomes" id="UP000053890">
    <property type="component" value="Unassembled WGS sequence"/>
</dbReference>
<sequence>MLAPIIAAYLAQKDTLRNASSESNYAALCRSLSSDVETPWVRAMFAFLATSDWRELVDEMGLPLKDRVAVALRFLSDSELIPFLQELGDEALSSSDLEAVVLFGLRNDGLKLLSAYVDRSGDVQTVALACSFTSPGLIRADMRVQRWVETYRAQLDRLQLYAARAMFDAARGRRARAAFEQARLAGRNAEAKEVAGAMRRTAPPQIVVRCQFCATNIAPSKGAGMLGELNEGGRSTGGQLGIKSTLCPSCSKQVPACCICLERPSLHSFDAHGPATLCWCQRCRHGGHASHLLAWFETSEVCAVAGCDCECNSGR</sequence>
<dbReference type="PANTHER" id="PTHR16453">
    <property type="entry name" value="WD40 DOMAIN-CONTAINING PROTEIN MIO FAMILY MEMBER"/>
    <property type="match status" value="1"/>
</dbReference>
<dbReference type="OrthoDB" id="341486at2759"/>
<dbReference type="OMA" id="ASHANDW"/>
<keyword evidence="2" id="KW-0677">Repeat</keyword>
<dbReference type="PANTHER" id="PTHR16453:SF9">
    <property type="entry name" value="GATOR COMPLEX PROTEIN MIOS"/>
    <property type="match status" value="1"/>
</dbReference>
<keyword evidence="6" id="KW-1185">Reference proteome</keyword>
<reference evidence="5 6" key="1">
    <citation type="journal article" date="2015" name="Front. Microbiol.">
        <title>Genome sequence of the plant growth promoting endophytic yeast Rhodotorula graminis WP1.</title>
        <authorList>
            <person name="Firrincieli A."/>
            <person name="Otillar R."/>
            <person name="Salamov A."/>
            <person name="Schmutz J."/>
            <person name="Khan Z."/>
            <person name="Redman R.S."/>
            <person name="Fleck N.D."/>
            <person name="Lindquist E."/>
            <person name="Grigoriev I.V."/>
            <person name="Doty S.L."/>
        </authorList>
    </citation>
    <scope>NUCLEOTIDE SEQUENCE [LARGE SCALE GENOMIC DNA]</scope>
    <source>
        <strain evidence="5 6">WP1</strain>
    </source>
</reference>
<evidence type="ECO:0000259" key="4">
    <source>
        <dbReference type="Pfam" id="PF21719"/>
    </source>
</evidence>
<dbReference type="RefSeq" id="XP_018268100.1">
    <property type="nucleotide sequence ID" value="XM_018419137.1"/>
</dbReference>
<dbReference type="GO" id="GO:1904263">
    <property type="term" value="P:positive regulation of TORC1 signaling"/>
    <property type="evidence" value="ECO:0007669"/>
    <property type="project" value="TreeGrafter"/>
</dbReference>
<dbReference type="GO" id="GO:0005737">
    <property type="term" value="C:cytoplasm"/>
    <property type="evidence" value="ECO:0007669"/>
    <property type="project" value="TreeGrafter"/>
</dbReference>
<evidence type="ECO:0000313" key="5">
    <source>
        <dbReference type="EMBL" id="KPV72051.1"/>
    </source>
</evidence>
<dbReference type="EMBL" id="KQ474089">
    <property type="protein sequence ID" value="KPV72051.1"/>
    <property type="molecule type" value="Genomic_DNA"/>
</dbReference>
<dbReference type="InterPro" id="IPR031488">
    <property type="entry name" value="Zn_ribbon_mio"/>
</dbReference>
<name>A0A0P9EY03_RHOGW</name>
<evidence type="ECO:0000256" key="1">
    <source>
        <dbReference type="ARBA" id="ARBA00022574"/>
    </source>
</evidence>
<gene>
    <name evidence="5" type="ORF">RHOBADRAFT_66985</name>
</gene>
<dbReference type="GeneID" id="28979583"/>
<dbReference type="InterPro" id="IPR049092">
    <property type="entry name" value="MIOS_a-sol"/>
</dbReference>
<dbReference type="Pfam" id="PF17034">
    <property type="entry name" value="zinc_ribbon_16"/>
    <property type="match status" value="1"/>
</dbReference>
<evidence type="ECO:0000313" key="6">
    <source>
        <dbReference type="Proteomes" id="UP000053890"/>
    </source>
</evidence>
<dbReference type="Pfam" id="PF21719">
    <property type="entry name" value="MIOS_a-sol"/>
    <property type="match status" value="1"/>
</dbReference>
<dbReference type="AlphaFoldDB" id="A0A0P9EY03"/>
<accession>A0A0P9EY03</accession>
<feature type="domain" description="MIOS-like alpha-solenoid" evidence="4">
    <location>
        <begin position="22"/>
        <end position="74"/>
    </location>
</feature>
<proteinExistence type="predicted"/>
<dbReference type="InterPro" id="IPR037593">
    <property type="entry name" value="MIOS/Sea4"/>
</dbReference>
<evidence type="ECO:0000256" key="2">
    <source>
        <dbReference type="ARBA" id="ARBA00022737"/>
    </source>
</evidence>
<organism evidence="5 6">
    <name type="scientific">Rhodotorula graminis (strain WP1)</name>
    <dbReference type="NCBI Taxonomy" id="578459"/>
    <lineage>
        <taxon>Eukaryota</taxon>
        <taxon>Fungi</taxon>
        <taxon>Dikarya</taxon>
        <taxon>Basidiomycota</taxon>
        <taxon>Pucciniomycotina</taxon>
        <taxon>Microbotryomycetes</taxon>
        <taxon>Sporidiobolales</taxon>
        <taxon>Sporidiobolaceae</taxon>
        <taxon>Rhodotorula</taxon>
    </lineage>
</organism>
<dbReference type="STRING" id="578459.A0A0P9EY03"/>
<protein>
    <submittedName>
        <fullName evidence="5">Uncharacterized protein</fullName>
    </submittedName>
</protein>